<dbReference type="EMBL" id="QZFR01000172">
    <property type="protein sequence ID" value="RXV60389.1"/>
    <property type="molecule type" value="Genomic_DNA"/>
</dbReference>
<dbReference type="OrthoDB" id="9803716at2"/>
<dbReference type="Proteomes" id="UP000289316">
    <property type="component" value="Unassembled WGS sequence"/>
</dbReference>
<organism evidence="3 4">
    <name type="scientific">Ligilactobacillus murinus</name>
    <dbReference type="NCBI Taxonomy" id="1622"/>
    <lineage>
        <taxon>Bacteria</taxon>
        <taxon>Bacillati</taxon>
        <taxon>Bacillota</taxon>
        <taxon>Bacilli</taxon>
        <taxon>Lactobacillales</taxon>
        <taxon>Lactobacillaceae</taxon>
        <taxon>Ligilactobacillus</taxon>
    </lineage>
</organism>
<dbReference type="RefSeq" id="WP_129303415.1">
    <property type="nucleotide sequence ID" value="NZ_QZFR01000172.1"/>
</dbReference>
<dbReference type="GO" id="GO:0003697">
    <property type="term" value="F:single-stranded DNA binding"/>
    <property type="evidence" value="ECO:0007669"/>
    <property type="project" value="InterPro"/>
</dbReference>
<accession>A0A4Q1ZUY0</accession>
<dbReference type="Pfam" id="PF18818">
    <property type="entry name" value="MPTase-PolyVal"/>
    <property type="match status" value="1"/>
</dbReference>
<dbReference type="InterPro" id="IPR013610">
    <property type="entry name" value="ArdC_N"/>
</dbReference>
<evidence type="ECO:0000313" key="3">
    <source>
        <dbReference type="EMBL" id="RXV60389.1"/>
    </source>
</evidence>
<dbReference type="Pfam" id="PF08401">
    <property type="entry name" value="ArdcN"/>
    <property type="match status" value="1"/>
</dbReference>
<evidence type="ECO:0000313" key="4">
    <source>
        <dbReference type="Proteomes" id="UP000289316"/>
    </source>
</evidence>
<gene>
    <name evidence="3" type="ORF">D6C19_11705</name>
</gene>
<evidence type="ECO:0000259" key="1">
    <source>
        <dbReference type="Pfam" id="PF08401"/>
    </source>
</evidence>
<feature type="domain" description="Polyvalent protein metallopeptidase" evidence="2">
    <location>
        <begin position="211"/>
        <end position="279"/>
    </location>
</feature>
<dbReference type="InterPro" id="IPR041459">
    <property type="entry name" value="MPTase-PolyVal"/>
</dbReference>
<evidence type="ECO:0000259" key="2">
    <source>
        <dbReference type="Pfam" id="PF18818"/>
    </source>
</evidence>
<dbReference type="AlphaFoldDB" id="A0A4Q1ZUY0"/>
<comment type="caution">
    <text evidence="3">The sequence shown here is derived from an EMBL/GenBank/DDBJ whole genome shotgun (WGS) entry which is preliminary data.</text>
</comment>
<sequence>MNNRKKELKEMQEIIIEKVDKALTNPYEMLELLDFLSNFKEYSWKNRVLLGSQGATAVESYKGWKEKGYQVQRGERGLLLWLPYTVKTFYHHGIKPLKMASEEELSLINAGKIKVSSFTKFCLRRCVFDVTQTDFPNENIPKIYANKRCIFSGISENDMQKYEKKIAYILNKINVRVFNPSPDDWQGDLAKGYFASGSGVFLSPRNTKSENFEVLIHEAAHAILHGGENSISEKLGIEFSEKDKNIKEFQAEMTACLVSKNLGMNTEDESIDYIAKWTEKGKKLKVLNKKTKEKILDEVVKISDYIIEEVTKNK</sequence>
<name>A0A4Q1ZUY0_9LACO</name>
<reference evidence="3 4" key="1">
    <citation type="submission" date="2018-09" db="EMBL/GenBank/DDBJ databases">
        <title>Murine metabolic-syndrome-specific gut microbial biobank.</title>
        <authorList>
            <person name="Liu C."/>
        </authorList>
    </citation>
    <scope>NUCLEOTIDE SEQUENCE [LARGE SCALE GENOMIC DNA]</scope>
    <source>
        <strain evidence="3 4">C-30</strain>
    </source>
</reference>
<protein>
    <submittedName>
        <fullName evidence="3">Uncharacterized protein</fullName>
    </submittedName>
</protein>
<proteinExistence type="predicted"/>
<feature type="domain" description="N-terminal" evidence="1">
    <location>
        <begin position="7"/>
        <end position="81"/>
    </location>
</feature>